<evidence type="ECO:0000313" key="1">
    <source>
        <dbReference type="EMBL" id="JAA78872.1"/>
    </source>
</evidence>
<protein>
    <submittedName>
        <fullName evidence="1">Uncharacterized protein</fullName>
    </submittedName>
</protein>
<reference evidence="1" key="2">
    <citation type="submission" date="2013-05" db="EMBL/GenBank/DDBJ databases">
        <authorList>
            <person name="Carter J.-M."/>
            <person name="Baker S.C."/>
            <person name="Pink R."/>
            <person name="Carter D.R.F."/>
            <person name="Collins A."/>
            <person name="Tomlin J."/>
            <person name="Gibbs M."/>
            <person name="Breuker C.J."/>
        </authorList>
    </citation>
    <scope>NUCLEOTIDE SEQUENCE</scope>
    <source>
        <tissue evidence="1">Ovary</tissue>
    </source>
</reference>
<feature type="non-terminal residue" evidence="1">
    <location>
        <position position="79"/>
    </location>
</feature>
<reference evidence="1" key="1">
    <citation type="journal article" date="2013" name="BMC Genomics">
        <title>Unscrambling butterfly oogenesis.</title>
        <authorList>
            <person name="Carter J.M."/>
            <person name="Baker S.C."/>
            <person name="Pink R."/>
            <person name="Carter D.R."/>
            <person name="Collins A."/>
            <person name="Tomlin J."/>
            <person name="Gibbs M."/>
            <person name="Breuker C.J."/>
        </authorList>
    </citation>
    <scope>NUCLEOTIDE SEQUENCE</scope>
    <source>
        <tissue evidence="1">Ovary</tissue>
    </source>
</reference>
<name>S4PSJ3_9NEOP</name>
<organism evidence="1">
    <name type="scientific">Pararge aegeria</name>
    <name type="common">speckled wood butterfly</name>
    <dbReference type="NCBI Taxonomy" id="116150"/>
    <lineage>
        <taxon>Eukaryota</taxon>
        <taxon>Metazoa</taxon>
        <taxon>Ecdysozoa</taxon>
        <taxon>Arthropoda</taxon>
        <taxon>Hexapoda</taxon>
        <taxon>Insecta</taxon>
        <taxon>Pterygota</taxon>
        <taxon>Neoptera</taxon>
        <taxon>Endopterygota</taxon>
        <taxon>Lepidoptera</taxon>
        <taxon>Glossata</taxon>
        <taxon>Ditrysia</taxon>
        <taxon>Papilionoidea</taxon>
        <taxon>Nymphalidae</taxon>
        <taxon>Satyrinae</taxon>
        <taxon>Satyrini</taxon>
        <taxon>Parargina</taxon>
        <taxon>Pararge</taxon>
    </lineage>
</organism>
<proteinExistence type="predicted"/>
<dbReference type="EMBL" id="GAIX01013688">
    <property type="protein sequence ID" value="JAA78872.1"/>
    <property type="molecule type" value="Transcribed_RNA"/>
</dbReference>
<dbReference type="AlphaFoldDB" id="S4PSJ3"/>
<sequence length="79" mass="9072">MSGGADCCLRVWRVEDYPAEAYTEIRNETASKKEKKKRAKEEEFIKEVEPEHTDDNTHMGQIATSIEIKSKASKQFLLP</sequence>
<accession>S4PSJ3</accession>